<dbReference type="PANTHER" id="PTHR13024:SF0">
    <property type="entry name" value="MICROSOMAL TRIACYLGLYCEROL TRANSFER PROTEIN"/>
    <property type="match status" value="1"/>
</dbReference>
<dbReference type="GO" id="GO:0005794">
    <property type="term" value="C:Golgi apparatus"/>
    <property type="evidence" value="ECO:0007669"/>
    <property type="project" value="TreeGrafter"/>
</dbReference>
<evidence type="ECO:0000256" key="4">
    <source>
        <dbReference type="ARBA" id="ARBA00022824"/>
    </source>
</evidence>
<dbReference type="InterPro" id="IPR045811">
    <property type="entry name" value="MTP_lip-bd"/>
</dbReference>
<feature type="domain" description="MTP large subunit lipid-binding" evidence="5">
    <location>
        <begin position="17"/>
        <end position="283"/>
    </location>
</feature>
<gene>
    <name evidence="6" type="ORF">X975_00192</name>
</gene>
<dbReference type="GO" id="GO:0016323">
    <property type="term" value="C:basolateral plasma membrane"/>
    <property type="evidence" value="ECO:0007669"/>
    <property type="project" value="TreeGrafter"/>
</dbReference>
<protein>
    <submittedName>
        <fullName evidence="6">Microsomal triglyceride transfer protein large subunit</fullName>
    </submittedName>
</protein>
<dbReference type="InterPro" id="IPR039988">
    <property type="entry name" value="MTTP"/>
</dbReference>
<dbReference type="AlphaFoldDB" id="A0A087UP94"/>
<reference evidence="6 7" key="1">
    <citation type="submission" date="2013-11" db="EMBL/GenBank/DDBJ databases">
        <title>Genome sequencing of Stegodyphus mimosarum.</title>
        <authorList>
            <person name="Bechsgaard J."/>
        </authorList>
    </citation>
    <scope>NUCLEOTIDE SEQUENCE [LARGE SCALE GENOMIC DNA]</scope>
</reference>
<dbReference type="PANTHER" id="PTHR13024">
    <property type="entry name" value="MICROSOMAL TRIGLYCERIDE TRANSFER PROTEIN, LARGE SUBUNIT"/>
    <property type="match status" value="1"/>
</dbReference>
<sequence length="289" mass="31804">MKISHILSKNEELRSRVMKILDDKEISHYYSLAQKGSSSLFTRPLLSADGINVTYGIEMEMLDGGLLKRSSFDVDFETSVGISNLLSVGMFAEGLSSIAGDSSGEEGVDPTAGMELTFLESSLRPYVFFSSTSELMGHAWSGTASEPTPALQGIFALSDDKNLLVLNNGMIAQLELRGVLSVDLSASIQISLWNRNSQSQVKNAAALLMVGVATVDSDIAKTQGAFNFMGQSAIEFKTDLEFYESPFKMCLQMDHPDVIIKRNFQRSFEITGSKFLVKKSKKRKRLIPR</sequence>
<feature type="non-terminal residue" evidence="6">
    <location>
        <position position="289"/>
    </location>
</feature>
<evidence type="ECO:0000256" key="2">
    <source>
        <dbReference type="ARBA" id="ARBA00022448"/>
    </source>
</evidence>
<dbReference type="GO" id="GO:0042157">
    <property type="term" value="P:lipoprotein metabolic process"/>
    <property type="evidence" value="ECO:0007669"/>
    <property type="project" value="TreeGrafter"/>
</dbReference>
<dbReference type="OMA" id="IEMEMLD"/>
<evidence type="ECO:0000259" key="5">
    <source>
        <dbReference type="Pfam" id="PF19444"/>
    </source>
</evidence>
<keyword evidence="3" id="KW-0732">Signal</keyword>
<keyword evidence="7" id="KW-1185">Reference proteome</keyword>
<evidence type="ECO:0000256" key="3">
    <source>
        <dbReference type="ARBA" id="ARBA00022729"/>
    </source>
</evidence>
<comment type="subcellular location">
    <subcellularLocation>
        <location evidence="1">Endoplasmic reticulum</location>
    </subcellularLocation>
</comment>
<organism evidence="6 7">
    <name type="scientific">Stegodyphus mimosarum</name>
    <name type="common">African social velvet spider</name>
    <dbReference type="NCBI Taxonomy" id="407821"/>
    <lineage>
        <taxon>Eukaryota</taxon>
        <taxon>Metazoa</taxon>
        <taxon>Ecdysozoa</taxon>
        <taxon>Arthropoda</taxon>
        <taxon>Chelicerata</taxon>
        <taxon>Arachnida</taxon>
        <taxon>Araneae</taxon>
        <taxon>Araneomorphae</taxon>
        <taxon>Entelegynae</taxon>
        <taxon>Eresoidea</taxon>
        <taxon>Eresidae</taxon>
        <taxon>Stegodyphus</taxon>
    </lineage>
</organism>
<evidence type="ECO:0000313" key="7">
    <source>
        <dbReference type="Proteomes" id="UP000054359"/>
    </source>
</evidence>
<dbReference type="GO" id="GO:0005548">
    <property type="term" value="F:phospholipid transporter activity"/>
    <property type="evidence" value="ECO:0007669"/>
    <property type="project" value="InterPro"/>
</dbReference>
<accession>A0A087UP94</accession>
<keyword evidence="4" id="KW-0256">Endoplasmic reticulum</keyword>
<evidence type="ECO:0000313" key="6">
    <source>
        <dbReference type="EMBL" id="KFM79183.1"/>
    </source>
</evidence>
<proteinExistence type="predicted"/>
<dbReference type="Pfam" id="PF19444">
    <property type="entry name" value="MTP_lip_bd"/>
    <property type="match status" value="1"/>
</dbReference>
<dbReference type="OrthoDB" id="6426403at2759"/>
<dbReference type="STRING" id="407821.A0A087UP94"/>
<evidence type="ECO:0000256" key="1">
    <source>
        <dbReference type="ARBA" id="ARBA00004240"/>
    </source>
</evidence>
<dbReference type="GO" id="GO:0008289">
    <property type="term" value="F:lipid binding"/>
    <property type="evidence" value="ECO:0007669"/>
    <property type="project" value="InterPro"/>
</dbReference>
<keyword evidence="2" id="KW-0813">Transport</keyword>
<dbReference type="GO" id="GO:0005783">
    <property type="term" value="C:endoplasmic reticulum"/>
    <property type="evidence" value="ECO:0007669"/>
    <property type="project" value="UniProtKB-SubCell"/>
</dbReference>
<dbReference type="Proteomes" id="UP000054359">
    <property type="component" value="Unassembled WGS sequence"/>
</dbReference>
<dbReference type="EMBL" id="KK120844">
    <property type="protein sequence ID" value="KFM79183.1"/>
    <property type="molecule type" value="Genomic_DNA"/>
</dbReference>
<name>A0A087UP94_STEMI</name>